<comment type="pathway">
    <text evidence="1">Lipid metabolism.</text>
</comment>
<keyword evidence="2" id="KW-0808">Transferase</keyword>
<protein>
    <submittedName>
        <fullName evidence="6">1-acyl-sn-glycerol-3-phosphate acyltransferase</fullName>
    </submittedName>
</protein>
<comment type="caution">
    <text evidence="6">The sequence shown here is derived from an EMBL/GenBank/DDBJ whole genome shotgun (WGS) entry which is preliminary data.</text>
</comment>
<dbReference type="AlphaFoldDB" id="A0A8J6NZ02"/>
<evidence type="ECO:0000256" key="4">
    <source>
        <dbReference type="SAM" id="Phobius"/>
    </source>
</evidence>
<keyword evidence="4" id="KW-1133">Transmembrane helix</keyword>
<reference evidence="6 7" key="1">
    <citation type="submission" date="2020-08" db="EMBL/GenBank/DDBJ databases">
        <title>Bridging the membrane lipid divide: bacteria of the FCB group superphylum have the potential to synthesize archaeal ether lipids.</title>
        <authorList>
            <person name="Villanueva L."/>
            <person name="Von Meijenfeldt F.A.B."/>
            <person name="Westbye A.B."/>
            <person name="Yadav S."/>
            <person name="Hopmans E.C."/>
            <person name="Dutilh B.E."/>
            <person name="Sinninghe Damste J.S."/>
        </authorList>
    </citation>
    <scope>NUCLEOTIDE SEQUENCE [LARGE SCALE GENOMIC DNA]</scope>
    <source>
        <strain evidence="6">NIOZ-UU100</strain>
    </source>
</reference>
<dbReference type="EMBL" id="JACNFK010000023">
    <property type="protein sequence ID" value="MBC8519413.1"/>
    <property type="molecule type" value="Genomic_DNA"/>
</dbReference>
<sequence>MIYLRSLLFFVGMVISAPVITLLALLVAAFPFPVRYRIITLWATFVIWWLKITCKLNYKISGVEHIDNSKAAIIFSKHQSAWETMAFQRIFPPQVWVLKRSLLWVPFFGWGLALLKPVAIDRQAGRKALQQVVDQGIERLKAGIWVVIFPEGTRLAPGTKKRFAKGGATLAAGSGYPVIPVAHNAGTFWPRRGLLKKPGTIEVHIGRPIETTGLSANEINRRAEEWINSEMEKLEKLQEPLS</sequence>
<evidence type="ECO:0000256" key="2">
    <source>
        <dbReference type="ARBA" id="ARBA00022679"/>
    </source>
</evidence>
<dbReference type="GO" id="GO:0006654">
    <property type="term" value="P:phosphatidic acid biosynthetic process"/>
    <property type="evidence" value="ECO:0007669"/>
    <property type="project" value="TreeGrafter"/>
</dbReference>
<dbReference type="Pfam" id="PF01553">
    <property type="entry name" value="Acyltransferase"/>
    <property type="match status" value="1"/>
</dbReference>
<dbReference type="PANTHER" id="PTHR10434:SF40">
    <property type="entry name" value="1-ACYL-SN-GLYCEROL-3-PHOSPHATE ACYLTRANSFERASE"/>
    <property type="match status" value="1"/>
</dbReference>
<dbReference type="PANTHER" id="PTHR10434">
    <property type="entry name" value="1-ACYL-SN-GLYCEROL-3-PHOSPHATE ACYLTRANSFERASE"/>
    <property type="match status" value="1"/>
</dbReference>
<evidence type="ECO:0000313" key="6">
    <source>
        <dbReference type="EMBL" id="MBC8519413.1"/>
    </source>
</evidence>
<name>A0A8J6NZ02_9GAMM</name>
<keyword evidence="4" id="KW-0472">Membrane</keyword>
<keyword evidence="3 6" id="KW-0012">Acyltransferase</keyword>
<dbReference type="SMART" id="SM00563">
    <property type="entry name" value="PlsC"/>
    <property type="match status" value="1"/>
</dbReference>
<feature type="transmembrane region" description="Helical" evidence="4">
    <location>
        <begin position="7"/>
        <end position="28"/>
    </location>
</feature>
<gene>
    <name evidence="6" type="ORF">H8D24_03275</name>
</gene>
<organism evidence="6 7">
    <name type="scientific">Candidatus Thiopontia autotrophica</name>
    <dbReference type="NCBI Taxonomy" id="2841688"/>
    <lineage>
        <taxon>Bacteria</taxon>
        <taxon>Pseudomonadati</taxon>
        <taxon>Pseudomonadota</taxon>
        <taxon>Gammaproteobacteria</taxon>
        <taxon>Candidatus Thiopontia</taxon>
    </lineage>
</organism>
<keyword evidence="4" id="KW-0812">Transmembrane</keyword>
<proteinExistence type="predicted"/>
<dbReference type="InterPro" id="IPR002123">
    <property type="entry name" value="Plipid/glycerol_acylTrfase"/>
</dbReference>
<evidence type="ECO:0000313" key="7">
    <source>
        <dbReference type="Proteomes" id="UP000654401"/>
    </source>
</evidence>
<dbReference type="GO" id="GO:0003841">
    <property type="term" value="F:1-acylglycerol-3-phosphate O-acyltransferase activity"/>
    <property type="evidence" value="ECO:0007669"/>
    <property type="project" value="TreeGrafter"/>
</dbReference>
<accession>A0A8J6NZ02</accession>
<feature type="transmembrane region" description="Helical" evidence="4">
    <location>
        <begin position="34"/>
        <end position="50"/>
    </location>
</feature>
<dbReference type="Proteomes" id="UP000654401">
    <property type="component" value="Unassembled WGS sequence"/>
</dbReference>
<evidence type="ECO:0000256" key="1">
    <source>
        <dbReference type="ARBA" id="ARBA00005189"/>
    </source>
</evidence>
<dbReference type="CDD" id="cd07989">
    <property type="entry name" value="LPLAT_AGPAT-like"/>
    <property type="match status" value="1"/>
</dbReference>
<dbReference type="SUPFAM" id="SSF69593">
    <property type="entry name" value="Glycerol-3-phosphate (1)-acyltransferase"/>
    <property type="match status" value="1"/>
</dbReference>
<evidence type="ECO:0000256" key="3">
    <source>
        <dbReference type="ARBA" id="ARBA00023315"/>
    </source>
</evidence>
<evidence type="ECO:0000259" key="5">
    <source>
        <dbReference type="SMART" id="SM00563"/>
    </source>
</evidence>
<feature type="domain" description="Phospholipid/glycerol acyltransferase" evidence="5">
    <location>
        <begin position="72"/>
        <end position="186"/>
    </location>
</feature>